<dbReference type="Gene3D" id="2.60.40.420">
    <property type="entry name" value="Cupredoxins - blue copper proteins"/>
    <property type="match status" value="3"/>
</dbReference>
<evidence type="ECO:0000259" key="7">
    <source>
        <dbReference type="Pfam" id="PF07731"/>
    </source>
</evidence>
<evidence type="ECO:0000256" key="1">
    <source>
        <dbReference type="ARBA" id="ARBA00010609"/>
    </source>
</evidence>
<dbReference type="Proteomes" id="UP001497497">
    <property type="component" value="Unassembled WGS sequence"/>
</dbReference>
<evidence type="ECO:0000256" key="5">
    <source>
        <dbReference type="SAM" id="SignalP"/>
    </source>
</evidence>
<dbReference type="CDD" id="cd13905">
    <property type="entry name" value="CuRO_3_tcLLC2_insect_like"/>
    <property type="match status" value="1"/>
</dbReference>
<dbReference type="Pfam" id="PF00394">
    <property type="entry name" value="Cu-oxidase"/>
    <property type="match status" value="1"/>
</dbReference>
<feature type="domain" description="Plastocyanin-like" evidence="8">
    <location>
        <begin position="93"/>
        <end position="196"/>
    </location>
</feature>
<dbReference type="SUPFAM" id="SSF49503">
    <property type="entry name" value="Cupredoxins"/>
    <property type="match status" value="3"/>
</dbReference>
<keyword evidence="10" id="KW-1185">Reference proteome</keyword>
<dbReference type="InterPro" id="IPR045087">
    <property type="entry name" value="Cu-oxidase_fam"/>
</dbReference>
<dbReference type="AlphaFoldDB" id="A0AAV2IJF4"/>
<evidence type="ECO:0000259" key="6">
    <source>
        <dbReference type="Pfam" id="PF00394"/>
    </source>
</evidence>
<feature type="signal peptide" evidence="5">
    <location>
        <begin position="1"/>
        <end position="26"/>
    </location>
</feature>
<feature type="domain" description="Plastocyanin-like" evidence="7">
    <location>
        <begin position="485"/>
        <end position="615"/>
    </location>
</feature>
<reference evidence="9 10" key="1">
    <citation type="submission" date="2024-04" db="EMBL/GenBank/DDBJ databases">
        <authorList>
            <consortium name="Genoscope - CEA"/>
            <person name="William W."/>
        </authorList>
    </citation>
    <scope>NUCLEOTIDE SEQUENCE [LARGE SCALE GENOMIC DNA]</scope>
</reference>
<dbReference type="Pfam" id="PF07731">
    <property type="entry name" value="Cu-oxidase_2"/>
    <property type="match status" value="1"/>
</dbReference>
<dbReference type="InterPro" id="IPR011706">
    <property type="entry name" value="Cu-oxidase_C"/>
</dbReference>
<organism evidence="9 10">
    <name type="scientific">Lymnaea stagnalis</name>
    <name type="common">Great pond snail</name>
    <name type="synonym">Helix stagnalis</name>
    <dbReference type="NCBI Taxonomy" id="6523"/>
    <lineage>
        <taxon>Eukaryota</taxon>
        <taxon>Metazoa</taxon>
        <taxon>Spiralia</taxon>
        <taxon>Lophotrochozoa</taxon>
        <taxon>Mollusca</taxon>
        <taxon>Gastropoda</taxon>
        <taxon>Heterobranchia</taxon>
        <taxon>Euthyneura</taxon>
        <taxon>Panpulmonata</taxon>
        <taxon>Hygrophila</taxon>
        <taxon>Lymnaeoidea</taxon>
        <taxon>Lymnaeidae</taxon>
        <taxon>Lymnaea</taxon>
    </lineage>
</organism>
<dbReference type="CDD" id="cd13884">
    <property type="entry name" value="CuRO_2_tcLCC_insect_like"/>
    <property type="match status" value="1"/>
</dbReference>
<evidence type="ECO:0000259" key="8">
    <source>
        <dbReference type="Pfam" id="PF07732"/>
    </source>
</evidence>
<dbReference type="PANTHER" id="PTHR11709:SF394">
    <property type="entry name" value="FI03373P-RELATED"/>
    <property type="match status" value="1"/>
</dbReference>
<dbReference type="GO" id="GO:0005886">
    <property type="term" value="C:plasma membrane"/>
    <property type="evidence" value="ECO:0007669"/>
    <property type="project" value="TreeGrafter"/>
</dbReference>
<feature type="chain" id="PRO_5043797016" description="Laccase" evidence="5">
    <location>
        <begin position="27"/>
        <end position="696"/>
    </location>
</feature>
<sequence>MNAVERFTVLFAVLFIAVLCVSHAQSDIWNYEMRDYKDHPCLRPCEDGGPVRVCKYEWIVENYYVLSKACHGCPYNLSHCSMPHCIAADGFGRGIKVANRMMPGPGIQVCEGDTIEVTVDNRLESSEGTSIHWHGILQHDTQYMDGVAMVTQCPIPFNAKFTYRFLASSHGTHFWHGHAGTQRADGLYGPLVIRRPPGREHQLSLYDYDLPEHVIDVTDWTIDMTTNRLAKYVHFDYDNKPELMLINGKGQHQAFRNDTANTTHYTPRSDFSVTPGKKYRFRVICSAIMNCPIQFSIDDHTMTIISSDGNDIEPFVTDSFTIYGGERLDFVLFADKDAALRNYWIRVRGYNNCANRKASQTAILKYFGAPDELPPGPTRWEDGIRAGIHLNPAFPIPPNDTVEFKDMKAVDPDDDTLTSPPNRTIYLAIDFVPIDNLRSHNLAYYPFKASNKFYSPQVNWISSQMPPSPPLSQYDDVPQDLYCNAETVQKQCTKEWCACVHMYEVALGDLVELVVVDEGKPSHAYHPLHLHGHRFRVMGMGKLGESTSIKTVKEMDKRGELNRTISKAVLKDTVIIPDGGYTIIRFRADNPGIWLFHCHVEFHSETGMSVLFQVGAKSQLPRRPKNFPKCGNWKFEGYEDDLVVNPPSQGSNSSVATPEVPKVEVTCLYKNGAGEVNGFKLWIFAFTCCLLIYLNL</sequence>
<evidence type="ECO:0000313" key="10">
    <source>
        <dbReference type="Proteomes" id="UP001497497"/>
    </source>
</evidence>
<name>A0AAV2IJF4_LYMST</name>
<dbReference type="PROSITE" id="PS00080">
    <property type="entry name" value="MULTICOPPER_OXIDASE2"/>
    <property type="match status" value="1"/>
</dbReference>
<evidence type="ECO:0000256" key="4">
    <source>
        <dbReference type="ARBA" id="ARBA00023008"/>
    </source>
</evidence>
<feature type="domain" description="Plastocyanin-like" evidence="6">
    <location>
        <begin position="213"/>
        <end position="368"/>
    </location>
</feature>
<evidence type="ECO:0008006" key="11">
    <source>
        <dbReference type="Google" id="ProtNLM"/>
    </source>
</evidence>
<protein>
    <recommendedName>
        <fullName evidence="11">Laccase</fullName>
    </recommendedName>
</protein>
<dbReference type="GO" id="GO:0006826">
    <property type="term" value="P:iron ion transport"/>
    <property type="evidence" value="ECO:0007669"/>
    <property type="project" value="TreeGrafter"/>
</dbReference>
<keyword evidence="2" id="KW-0479">Metal-binding</keyword>
<evidence type="ECO:0000313" key="9">
    <source>
        <dbReference type="EMBL" id="CAL1547209.1"/>
    </source>
</evidence>
<dbReference type="InterPro" id="IPR011707">
    <property type="entry name" value="Cu-oxidase-like_N"/>
</dbReference>
<evidence type="ECO:0000256" key="2">
    <source>
        <dbReference type="ARBA" id="ARBA00022723"/>
    </source>
</evidence>
<dbReference type="CDD" id="cd13858">
    <property type="entry name" value="CuRO_1_tcLCC2_insect_like"/>
    <property type="match status" value="1"/>
</dbReference>
<dbReference type="FunFam" id="2.60.40.420:FF:000045">
    <property type="entry name" value="Laccase 2"/>
    <property type="match status" value="1"/>
</dbReference>
<dbReference type="Pfam" id="PF07732">
    <property type="entry name" value="Cu-oxidase_3"/>
    <property type="match status" value="1"/>
</dbReference>
<dbReference type="GO" id="GO:0005507">
    <property type="term" value="F:copper ion binding"/>
    <property type="evidence" value="ECO:0007669"/>
    <property type="project" value="InterPro"/>
</dbReference>
<comment type="caution">
    <text evidence="9">The sequence shown here is derived from an EMBL/GenBank/DDBJ whole genome shotgun (WGS) entry which is preliminary data.</text>
</comment>
<proteinExistence type="inferred from homology"/>
<dbReference type="PANTHER" id="PTHR11709">
    <property type="entry name" value="MULTI-COPPER OXIDASE"/>
    <property type="match status" value="1"/>
</dbReference>
<comment type="similarity">
    <text evidence="1">Belongs to the multicopper oxidase family.</text>
</comment>
<keyword evidence="4" id="KW-0186">Copper</keyword>
<dbReference type="InterPro" id="IPR008972">
    <property type="entry name" value="Cupredoxin"/>
</dbReference>
<keyword evidence="3" id="KW-0560">Oxidoreductase</keyword>
<dbReference type="FunFam" id="2.60.40.420:FF:000031">
    <property type="entry name" value="Laccase-2 isoform A"/>
    <property type="match status" value="1"/>
</dbReference>
<dbReference type="InterPro" id="IPR001117">
    <property type="entry name" value="Cu-oxidase_2nd"/>
</dbReference>
<dbReference type="InterPro" id="IPR002355">
    <property type="entry name" value="Cu_oxidase_Cu_BS"/>
</dbReference>
<evidence type="ECO:0000256" key="3">
    <source>
        <dbReference type="ARBA" id="ARBA00023002"/>
    </source>
</evidence>
<gene>
    <name evidence="9" type="ORF">GSLYS_00020534001</name>
</gene>
<dbReference type="GO" id="GO:0016491">
    <property type="term" value="F:oxidoreductase activity"/>
    <property type="evidence" value="ECO:0007669"/>
    <property type="project" value="UniProtKB-KW"/>
</dbReference>
<keyword evidence="5" id="KW-0732">Signal</keyword>
<accession>A0AAV2IJF4</accession>
<dbReference type="EMBL" id="CAXITT010000919">
    <property type="protein sequence ID" value="CAL1547209.1"/>
    <property type="molecule type" value="Genomic_DNA"/>
</dbReference>